<keyword evidence="3" id="KW-1185">Reference proteome</keyword>
<evidence type="ECO:0000313" key="2">
    <source>
        <dbReference type="EMBL" id="MDC2888393.1"/>
    </source>
</evidence>
<keyword evidence="1" id="KW-0732">Signal</keyword>
<feature type="chain" id="PRO_5045604114" description="Porin" evidence="1">
    <location>
        <begin position="22"/>
        <end position="394"/>
    </location>
</feature>
<dbReference type="RefSeq" id="WP_272180021.1">
    <property type="nucleotide sequence ID" value="NZ_JAQOMS010000002.1"/>
</dbReference>
<evidence type="ECO:0000313" key="3">
    <source>
        <dbReference type="Proteomes" id="UP001528411"/>
    </source>
</evidence>
<dbReference type="Proteomes" id="UP001528411">
    <property type="component" value="Unassembled WGS sequence"/>
</dbReference>
<evidence type="ECO:0000256" key="1">
    <source>
        <dbReference type="SAM" id="SignalP"/>
    </source>
</evidence>
<gene>
    <name evidence="2" type="ORF">PN838_05980</name>
</gene>
<comment type="caution">
    <text evidence="2">The sequence shown here is derived from an EMBL/GenBank/DDBJ whole genome shotgun (WGS) entry which is preliminary data.</text>
</comment>
<protein>
    <recommendedName>
        <fullName evidence="4">Porin</fullName>
    </recommendedName>
</protein>
<dbReference type="EMBL" id="JAQOMS010000002">
    <property type="protein sequence ID" value="MDC2888393.1"/>
    <property type="molecule type" value="Genomic_DNA"/>
</dbReference>
<name>A0ABT5FA40_9GAMM</name>
<feature type="signal peptide" evidence="1">
    <location>
        <begin position="1"/>
        <end position="21"/>
    </location>
</feature>
<evidence type="ECO:0008006" key="4">
    <source>
        <dbReference type="Google" id="ProtNLM"/>
    </source>
</evidence>
<accession>A0ABT5FA40</accession>
<organism evidence="2 3">
    <name type="scientific">Psychrosphaera algicola</name>
    <dbReference type="NCBI Taxonomy" id="3023714"/>
    <lineage>
        <taxon>Bacteria</taxon>
        <taxon>Pseudomonadati</taxon>
        <taxon>Pseudomonadota</taxon>
        <taxon>Gammaproteobacteria</taxon>
        <taxon>Alteromonadales</taxon>
        <taxon>Pseudoalteromonadaceae</taxon>
        <taxon>Psychrosphaera</taxon>
    </lineage>
</organism>
<sequence length="394" mass="44816">MKQLNLTTLFTLPLMAFCSYAHESGVDETPTHLTLKTAMSFQNKATTDEVWMILGLLMGGESTPRLKGAAIDDTQLTGKLVLEDQVSVHGKIGFHQHAGEGELSLEELWFNKIFQLNHSRLDVEIGLMATDITSTANHHASQSQFNTKPLLAQTFFGGHHKDTGVKSKYYWHKFQFGLEVWNGDSWPYTSSEGSKALYLTYQDTIISIDAQSGLWYSQGSALSRQDLRYSSDHNHSNSTTLNTPENYFTGDIEMLGGFLKFTKSYSNALLLMTEFEIIESRQSGVFSDTSQSAKVKLQQTGYRGLFGLQWQNHSLVAQHEMLVVNNQFKNTTTAFIEQQGLYNKNFEPKQTTITYNWQWQNKVTFRLETSYDQTMINSTQQVWSVGFTWQHNLL</sequence>
<proteinExistence type="predicted"/>
<reference evidence="2 3" key="1">
    <citation type="submission" date="2023-01" db="EMBL/GenBank/DDBJ databases">
        <title>Psychrosphaera sp. nov., isolated from marine algae.</title>
        <authorList>
            <person name="Bayburt H."/>
            <person name="Choi B.J."/>
            <person name="Kim J.M."/>
            <person name="Choi D.G."/>
            <person name="Jeon C.O."/>
        </authorList>
    </citation>
    <scope>NUCLEOTIDE SEQUENCE [LARGE SCALE GENOMIC DNA]</scope>
    <source>
        <strain evidence="2 3">G1-22</strain>
    </source>
</reference>